<name>A0A0N7KYE4_9HYPH</name>
<dbReference type="PANTHER" id="PTHR30336:SF4">
    <property type="entry name" value="ENVELOPE BIOGENESIS FACTOR ELYC"/>
    <property type="match status" value="1"/>
</dbReference>
<keyword evidence="1" id="KW-1133">Transmembrane helix</keyword>
<dbReference type="EMBL" id="LC066380">
    <property type="protein sequence ID" value="BAT29489.1"/>
    <property type="molecule type" value="Genomic_DNA"/>
</dbReference>
<protein>
    <recommendedName>
        <fullName evidence="2">DUF218 domain-containing protein</fullName>
    </recommendedName>
</protein>
<feature type="transmembrane region" description="Helical" evidence="1">
    <location>
        <begin position="38"/>
        <end position="65"/>
    </location>
</feature>
<evidence type="ECO:0000259" key="2">
    <source>
        <dbReference type="Pfam" id="PF02698"/>
    </source>
</evidence>
<dbReference type="PANTHER" id="PTHR30336">
    <property type="entry name" value="INNER MEMBRANE PROTEIN, PROBABLE PERMEASE"/>
    <property type="match status" value="1"/>
</dbReference>
<organism evidence="3">
    <name type="scientific">Aurantimonas manganoxydans</name>
    <dbReference type="NCBI Taxonomy" id="651183"/>
    <lineage>
        <taxon>Bacteria</taxon>
        <taxon>Pseudomonadati</taxon>
        <taxon>Pseudomonadota</taxon>
        <taxon>Alphaproteobacteria</taxon>
        <taxon>Hyphomicrobiales</taxon>
        <taxon>Aurantimonadaceae</taxon>
        <taxon>Aurantimonas</taxon>
    </lineage>
</organism>
<dbReference type="CDD" id="cd06259">
    <property type="entry name" value="YdcF-like"/>
    <property type="match status" value="1"/>
</dbReference>
<dbReference type="Pfam" id="PF02698">
    <property type="entry name" value="DUF218"/>
    <property type="match status" value="1"/>
</dbReference>
<sequence>MFFYAAKIGWFVLQPLAAILLVAILGLLAGWLGRPRIAAGLFVLATATLAVCSLTPLGLVMTAVLEDRFPRPDLPPAIDGIIVLGGAFDTRVARTRGMNELNDAADRVTAGMELAQRYPKAKLLFSGGVAALLEEDIPETEAAEALYRGLGLAPDRLLLDGRARDTFENAVFAKELAQPKPGEVWVLVTSASHMPRAVGCFRVAGFDIVPYPVDYRTPSGPALWRPSSTTTRNLEKVHFAIREYLGLVAYRLSGRTDALFPAP</sequence>
<proteinExistence type="predicted"/>
<keyword evidence="1" id="KW-0812">Transmembrane</keyword>
<dbReference type="GO" id="GO:0043164">
    <property type="term" value="P:Gram-negative-bacterium-type cell wall biogenesis"/>
    <property type="evidence" value="ECO:0007669"/>
    <property type="project" value="TreeGrafter"/>
</dbReference>
<dbReference type="GO" id="GO:0005886">
    <property type="term" value="C:plasma membrane"/>
    <property type="evidence" value="ECO:0007669"/>
    <property type="project" value="TreeGrafter"/>
</dbReference>
<keyword evidence="1" id="KW-0472">Membrane</keyword>
<dbReference type="Gene3D" id="3.40.50.620">
    <property type="entry name" value="HUPs"/>
    <property type="match status" value="1"/>
</dbReference>
<feature type="transmembrane region" description="Helical" evidence="1">
    <location>
        <begin position="12"/>
        <end position="32"/>
    </location>
</feature>
<dbReference type="AlphaFoldDB" id="A0A0N7KYE4"/>
<dbReference type="GO" id="GO:0000270">
    <property type="term" value="P:peptidoglycan metabolic process"/>
    <property type="evidence" value="ECO:0007669"/>
    <property type="project" value="TreeGrafter"/>
</dbReference>
<dbReference type="InterPro" id="IPR051599">
    <property type="entry name" value="Cell_Envelope_Assoc"/>
</dbReference>
<dbReference type="InterPro" id="IPR003848">
    <property type="entry name" value="DUF218"/>
</dbReference>
<accession>A0A0N7KYE4</accession>
<evidence type="ECO:0000256" key="1">
    <source>
        <dbReference type="SAM" id="Phobius"/>
    </source>
</evidence>
<reference evidence="3" key="1">
    <citation type="journal article" date="2015" name="Proc. Natl. Acad. Sci. U.S.A.">
        <title>Bacterial clade with the ribosomal RNA operon on a small plasmid rather than the chromosome.</title>
        <authorList>
            <person name="Anda M."/>
            <person name="Ohtsubo Y."/>
            <person name="Okubo T."/>
            <person name="Sugawara M."/>
            <person name="Nagata Y."/>
            <person name="Tsuda M."/>
            <person name="Minamisawa K."/>
            <person name="Mitsui H."/>
        </authorList>
    </citation>
    <scope>NUCLEOTIDE SEQUENCE</scope>
    <source>
        <strain evidence="3">DSM 21871</strain>
    </source>
</reference>
<dbReference type="InterPro" id="IPR014729">
    <property type="entry name" value="Rossmann-like_a/b/a_fold"/>
</dbReference>
<evidence type="ECO:0000313" key="3">
    <source>
        <dbReference type="EMBL" id="BAT29489.1"/>
    </source>
</evidence>
<feature type="domain" description="DUF218" evidence="2">
    <location>
        <begin position="79"/>
        <end position="246"/>
    </location>
</feature>